<comment type="subcellular location">
    <subcellularLocation>
        <location evidence="1">Cell membrane</location>
        <topology evidence="1">Multi-pass membrane protein</topology>
    </subcellularLocation>
</comment>
<dbReference type="Proteomes" id="UP000050501">
    <property type="component" value="Unassembled WGS sequence"/>
</dbReference>
<dbReference type="CDD" id="cd01116">
    <property type="entry name" value="P_permease"/>
    <property type="match status" value="1"/>
</dbReference>
<keyword evidence="5 8" id="KW-0812">Transmembrane</keyword>
<protein>
    <recommendedName>
        <fullName evidence="9">Citrate transporter-like domain-containing protein</fullName>
    </recommendedName>
</protein>
<evidence type="ECO:0000256" key="5">
    <source>
        <dbReference type="ARBA" id="ARBA00022692"/>
    </source>
</evidence>
<evidence type="ECO:0000256" key="2">
    <source>
        <dbReference type="ARBA" id="ARBA00009843"/>
    </source>
</evidence>
<feature type="transmembrane region" description="Helical" evidence="8">
    <location>
        <begin position="59"/>
        <end position="83"/>
    </location>
</feature>
<keyword evidence="6 8" id="KW-1133">Transmembrane helix</keyword>
<evidence type="ECO:0000256" key="8">
    <source>
        <dbReference type="SAM" id="Phobius"/>
    </source>
</evidence>
<evidence type="ECO:0000256" key="6">
    <source>
        <dbReference type="ARBA" id="ARBA00022989"/>
    </source>
</evidence>
<evidence type="ECO:0000313" key="11">
    <source>
        <dbReference type="Proteomes" id="UP000050501"/>
    </source>
</evidence>
<evidence type="ECO:0000256" key="1">
    <source>
        <dbReference type="ARBA" id="ARBA00004651"/>
    </source>
</evidence>
<dbReference type="InterPro" id="IPR004680">
    <property type="entry name" value="Cit_transptr-like_dom"/>
</dbReference>
<dbReference type="PANTHER" id="PTHR43568:SF1">
    <property type="entry name" value="P PROTEIN"/>
    <property type="match status" value="1"/>
</dbReference>
<feature type="transmembrane region" description="Helical" evidence="8">
    <location>
        <begin position="309"/>
        <end position="331"/>
    </location>
</feature>
<organism evidence="10 11">
    <name type="scientific">Levilinea saccharolytica</name>
    <dbReference type="NCBI Taxonomy" id="229921"/>
    <lineage>
        <taxon>Bacteria</taxon>
        <taxon>Bacillati</taxon>
        <taxon>Chloroflexota</taxon>
        <taxon>Anaerolineae</taxon>
        <taxon>Anaerolineales</taxon>
        <taxon>Anaerolineaceae</taxon>
        <taxon>Levilinea</taxon>
    </lineage>
</organism>
<dbReference type="GO" id="GO:0015105">
    <property type="term" value="F:arsenite transmembrane transporter activity"/>
    <property type="evidence" value="ECO:0007669"/>
    <property type="project" value="InterPro"/>
</dbReference>
<feature type="domain" description="Citrate transporter-like" evidence="9">
    <location>
        <begin position="18"/>
        <end position="368"/>
    </location>
</feature>
<dbReference type="InterPro" id="IPR000802">
    <property type="entry name" value="Arsenical_pump_ArsB"/>
</dbReference>
<feature type="transmembrane region" description="Helical" evidence="8">
    <location>
        <begin position="95"/>
        <end position="112"/>
    </location>
</feature>
<sequence>MTAVWISSLIFVVCLGVIFSEKVHRTIIALVGAVVMVAAGMIFGFYTEEQAVATIDFNTLGLLLGMMMLVALLEPTGFFQFLAVWVGRVSGGRPVRLLVLLGAVTTLVSMFLDNVTTVVLIAPVTILICEILGYNPQPFLLSEALLSNTGGVATLVGDPPNILIASAAGFTFTDFLVYSLPIVLVTWVVTLGFLRWLFRRELHAPGPEAAAAVLELDPQEAIKDRKMVRRILIALGLALIGFMLEEQLHVRPSFVALAAAALALVWTRPDVRAVLNRVEWDILLFFASLFILVGGMEAAGVLAMLSQAILSWGHLSPAVLGLVLLWVVAGLSAVVDNVPITIALIPVIQGLGQSGLDVGPLWWALAFGAGFGGNGTIIGSTANVIVASLSERTRHPITPVLWSKRGLPVMLVACAVSSLLYVLFFF</sequence>
<dbReference type="InterPro" id="IPR051475">
    <property type="entry name" value="Diverse_Ion_Transporter"/>
</dbReference>
<evidence type="ECO:0000256" key="7">
    <source>
        <dbReference type="ARBA" id="ARBA00023136"/>
    </source>
</evidence>
<accession>A0A0N8GP26</accession>
<dbReference type="AlphaFoldDB" id="A0A0N8GP26"/>
<reference evidence="10 11" key="1">
    <citation type="submission" date="2015-07" db="EMBL/GenBank/DDBJ databases">
        <title>Genome sequence of Levilinea saccharolytica DSM 16555.</title>
        <authorList>
            <person name="Hemp J."/>
            <person name="Ward L.M."/>
            <person name="Pace L.A."/>
            <person name="Fischer W.W."/>
        </authorList>
    </citation>
    <scope>NUCLEOTIDE SEQUENCE [LARGE SCALE GENOMIC DNA]</scope>
    <source>
        <strain evidence="10 11">KIBI-1</strain>
    </source>
</reference>
<keyword evidence="3" id="KW-0813">Transport</keyword>
<evidence type="ECO:0000256" key="3">
    <source>
        <dbReference type="ARBA" id="ARBA00022448"/>
    </source>
</evidence>
<evidence type="ECO:0000259" key="9">
    <source>
        <dbReference type="Pfam" id="PF03600"/>
    </source>
</evidence>
<dbReference type="EMBL" id="LGCM01000046">
    <property type="protein sequence ID" value="KPL79722.1"/>
    <property type="molecule type" value="Genomic_DNA"/>
</dbReference>
<keyword evidence="7 8" id="KW-0472">Membrane</keyword>
<evidence type="ECO:0000256" key="4">
    <source>
        <dbReference type="ARBA" id="ARBA00022475"/>
    </source>
</evidence>
<proteinExistence type="inferred from homology"/>
<dbReference type="PRINTS" id="PR00758">
    <property type="entry name" value="ARSENICPUMP"/>
</dbReference>
<gene>
    <name evidence="10" type="ORF">ADN01_13605</name>
</gene>
<evidence type="ECO:0000313" key="10">
    <source>
        <dbReference type="EMBL" id="KPL79722.1"/>
    </source>
</evidence>
<feature type="transmembrane region" description="Helical" evidence="8">
    <location>
        <begin position="175"/>
        <end position="198"/>
    </location>
</feature>
<feature type="transmembrane region" description="Helical" evidence="8">
    <location>
        <begin position="362"/>
        <end position="386"/>
    </location>
</feature>
<comment type="similarity">
    <text evidence="2">Belongs to the CitM (TC 2.A.11) transporter family.</text>
</comment>
<dbReference type="STRING" id="229921.ADN01_13605"/>
<comment type="caution">
    <text evidence="10">The sequence shown here is derived from an EMBL/GenBank/DDBJ whole genome shotgun (WGS) entry which is preliminary data.</text>
</comment>
<feature type="transmembrane region" description="Helical" evidence="8">
    <location>
        <begin position="227"/>
        <end position="244"/>
    </location>
</feature>
<dbReference type="RefSeq" id="WP_075071208.1">
    <property type="nucleotide sequence ID" value="NZ_LGCM01000046.1"/>
</dbReference>
<dbReference type="Pfam" id="PF03600">
    <property type="entry name" value="CitMHS"/>
    <property type="match status" value="1"/>
</dbReference>
<feature type="transmembrane region" description="Helical" evidence="8">
    <location>
        <begin position="280"/>
        <end position="303"/>
    </location>
</feature>
<feature type="transmembrane region" description="Helical" evidence="8">
    <location>
        <begin position="26"/>
        <end position="47"/>
    </location>
</feature>
<feature type="transmembrane region" description="Helical" evidence="8">
    <location>
        <begin position="407"/>
        <end position="425"/>
    </location>
</feature>
<dbReference type="PANTHER" id="PTHR43568">
    <property type="entry name" value="P PROTEIN"/>
    <property type="match status" value="1"/>
</dbReference>
<name>A0A0N8GP26_9CHLR</name>
<keyword evidence="4" id="KW-1003">Cell membrane</keyword>
<dbReference type="GO" id="GO:0005886">
    <property type="term" value="C:plasma membrane"/>
    <property type="evidence" value="ECO:0007669"/>
    <property type="project" value="UniProtKB-SubCell"/>
</dbReference>
<keyword evidence="11" id="KW-1185">Reference proteome</keyword>